<dbReference type="InterPro" id="IPR036890">
    <property type="entry name" value="HATPase_C_sf"/>
</dbReference>
<dbReference type="EMBL" id="ASGP02000006">
    <property type="protein sequence ID" value="KAH9501340.1"/>
    <property type="molecule type" value="Genomic_DNA"/>
</dbReference>
<dbReference type="EMBL" id="SDOV01000008">
    <property type="protein sequence ID" value="KAH7637863.1"/>
    <property type="molecule type" value="Genomic_DNA"/>
</dbReference>
<evidence type="ECO:0000313" key="8">
    <source>
        <dbReference type="EMBL" id="KAH7637863.1"/>
    </source>
</evidence>
<dbReference type="FunFam" id="3.30.230.10:FF:000014">
    <property type="entry name" value="DNA mismatch repair protein Mlh1"/>
    <property type="match status" value="1"/>
</dbReference>
<dbReference type="PROSITE" id="PS00058">
    <property type="entry name" value="DNA_MISMATCH_REPAIR_1"/>
    <property type="match status" value="1"/>
</dbReference>
<dbReference type="GO" id="GO:0030983">
    <property type="term" value="F:mismatched DNA binding"/>
    <property type="evidence" value="ECO:0007669"/>
    <property type="project" value="InterPro"/>
</dbReference>
<dbReference type="Gene3D" id="3.30.565.10">
    <property type="entry name" value="Histidine kinase-like ATPase, C-terminal domain"/>
    <property type="match status" value="1"/>
</dbReference>
<feature type="region of interest" description="Disordered" evidence="6">
    <location>
        <begin position="395"/>
        <end position="417"/>
    </location>
</feature>
<dbReference type="NCBIfam" id="TIGR00585">
    <property type="entry name" value="mutl"/>
    <property type="match status" value="1"/>
</dbReference>
<feature type="compositionally biased region" description="Polar residues" evidence="6">
    <location>
        <begin position="395"/>
        <end position="415"/>
    </location>
</feature>
<dbReference type="GO" id="GO:0005524">
    <property type="term" value="F:ATP binding"/>
    <property type="evidence" value="ECO:0007669"/>
    <property type="project" value="InterPro"/>
</dbReference>
<dbReference type="SUPFAM" id="SSF54211">
    <property type="entry name" value="Ribosomal protein S5 domain 2-like"/>
    <property type="match status" value="1"/>
</dbReference>
<name>A0A922HPJ2_DERFA</name>
<dbReference type="InterPro" id="IPR032189">
    <property type="entry name" value="Mlh1_C"/>
</dbReference>
<dbReference type="FunFam" id="3.30.565.10:FF:000003">
    <property type="entry name" value="DNA mismatch repair endonuclease MutL"/>
    <property type="match status" value="1"/>
</dbReference>
<dbReference type="AlphaFoldDB" id="A0A922HPJ2"/>
<dbReference type="GO" id="GO:0006298">
    <property type="term" value="P:mismatch repair"/>
    <property type="evidence" value="ECO:0007669"/>
    <property type="project" value="InterPro"/>
</dbReference>
<keyword evidence="4" id="KW-0234">DNA repair</keyword>
<evidence type="ECO:0000256" key="1">
    <source>
        <dbReference type="ARBA" id="ARBA00004123"/>
    </source>
</evidence>
<dbReference type="PANTHER" id="PTHR10073">
    <property type="entry name" value="DNA MISMATCH REPAIR PROTEIN MLH, PMS, MUTL"/>
    <property type="match status" value="1"/>
</dbReference>
<reference evidence="8" key="3">
    <citation type="journal article" date="2021" name="World Allergy Organ. J.">
        <title>Chromosome-level assembly of Dermatophagoides farinae genome and transcriptome reveals two novel allergens Der f 37 and Der f 39.</title>
        <authorList>
            <person name="Chen J."/>
            <person name="Cai Z."/>
            <person name="Fan D."/>
            <person name="Hu J."/>
            <person name="Hou Y."/>
            <person name="He Y."/>
            <person name="Zhang Z."/>
            <person name="Zhao Z."/>
            <person name="Gao P."/>
            <person name="Hu W."/>
            <person name="Sun J."/>
            <person name="Li J."/>
            <person name="Ji K."/>
        </authorList>
    </citation>
    <scope>NUCLEOTIDE SEQUENCE</scope>
    <source>
        <strain evidence="8">JKM2019</strain>
    </source>
</reference>
<evidence type="ECO:0000256" key="4">
    <source>
        <dbReference type="ARBA" id="ARBA00023204"/>
    </source>
</evidence>
<keyword evidence="10" id="KW-1185">Reference proteome</keyword>
<accession>A0A922HPJ2</accession>
<organism evidence="9 10">
    <name type="scientific">Dermatophagoides farinae</name>
    <name type="common">American house dust mite</name>
    <dbReference type="NCBI Taxonomy" id="6954"/>
    <lineage>
        <taxon>Eukaryota</taxon>
        <taxon>Metazoa</taxon>
        <taxon>Ecdysozoa</taxon>
        <taxon>Arthropoda</taxon>
        <taxon>Chelicerata</taxon>
        <taxon>Arachnida</taxon>
        <taxon>Acari</taxon>
        <taxon>Acariformes</taxon>
        <taxon>Sarcoptiformes</taxon>
        <taxon>Astigmata</taxon>
        <taxon>Psoroptidia</taxon>
        <taxon>Analgoidea</taxon>
        <taxon>Pyroglyphidae</taxon>
        <taxon>Dermatophagoidinae</taxon>
        <taxon>Dermatophagoides</taxon>
    </lineage>
</organism>
<dbReference type="SMART" id="SM01340">
    <property type="entry name" value="DNA_mis_repair"/>
    <property type="match status" value="1"/>
</dbReference>
<dbReference type="InterPro" id="IPR014721">
    <property type="entry name" value="Ribsml_uS5_D2-typ_fold_subgr"/>
</dbReference>
<keyword evidence="3" id="KW-0227">DNA damage</keyword>
<gene>
    <name evidence="9" type="primary">MLH1</name>
    <name evidence="9" type="ORF">DERF_012193</name>
    <name evidence="8" type="ORF">HUG17_8967</name>
</gene>
<dbReference type="CDD" id="cd16926">
    <property type="entry name" value="HATPase_MutL-MLH-PMS-like"/>
    <property type="match status" value="1"/>
</dbReference>
<evidence type="ECO:0000256" key="6">
    <source>
        <dbReference type="SAM" id="MobiDB-lite"/>
    </source>
</evidence>
<dbReference type="InterPro" id="IPR002099">
    <property type="entry name" value="MutL/Mlh/PMS"/>
</dbReference>
<dbReference type="Proteomes" id="UP000790347">
    <property type="component" value="Unassembled WGS sequence"/>
</dbReference>
<dbReference type="Pfam" id="PF13589">
    <property type="entry name" value="HATPase_c_3"/>
    <property type="match status" value="1"/>
</dbReference>
<evidence type="ECO:0000256" key="5">
    <source>
        <dbReference type="ARBA" id="ARBA00023242"/>
    </source>
</evidence>
<evidence type="ECO:0000259" key="7">
    <source>
        <dbReference type="SMART" id="SM01340"/>
    </source>
</evidence>
<reference evidence="9" key="4">
    <citation type="journal article" date="2022" name="Res Sq">
        <title>Comparative Genomics Reveals Insights into the Divergent Evolution of Astigmatic Mites and Household Pest Adaptations.</title>
        <authorList>
            <person name="Xiong Q."/>
            <person name="Wan A.T.-Y."/>
            <person name="Liu X.-Y."/>
            <person name="Fung C.S.-H."/>
            <person name="Xiao X."/>
            <person name="Malainual N."/>
            <person name="Hou J."/>
            <person name="Wang L."/>
            <person name="Wang M."/>
            <person name="Yang K."/>
            <person name="Cui Y."/>
            <person name="Leung E."/>
            <person name="Nong W."/>
            <person name="Shin S.-K."/>
            <person name="Au S."/>
            <person name="Jeong K.Y."/>
            <person name="Chew F.T."/>
            <person name="Hui J."/>
            <person name="Leung T.F."/>
            <person name="Tungtrongchitr A."/>
            <person name="Zhong N."/>
            <person name="Liu Z."/>
            <person name="Tsui S."/>
        </authorList>
    </citation>
    <scope>NUCLEOTIDE SEQUENCE</scope>
    <source>
        <strain evidence="9">Derf</strain>
        <tissue evidence="9">Whole organism</tissue>
    </source>
</reference>
<dbReference type="PANTHER" id="PTHR10073:SF12">
    <property type="entry name" value="DNA MISMATCH REPAIR PROTEIN MLH1"/>
    <property type="match status" value="1"/>
</dbReference>
<dbReference type="GO" id="GO:0016887">
    <property type="term" value="F:ATP hydrolysis activity"/>
    <property type="evidence" value="ECO:0007669"/>
    <property type="project" value="InterPro"/>
</dbReference>
<dbReference type="Gene3D" id="3.30.230.10">
    <property type="match status" value="1"/>
</dbReference>
<sequence>MADQKSSLRLINKLDNDLVKKICAGEAIHRPLNVVKELIENSLDAGSTMITVTLKDGGLDQIQIQDNGCGINKEDLKIVCDRFTTSKLKSLDDFNSLSTFGFRGEALASIAVAAQVTIISKTADSICAYKAEYVDGHLKNSSAPIVPIAANDGTMIQVDNLFYNMPTRKAALSSENQEYNFVQDLIVRYSLIFSGKCGFIFKKYNENSHVVNTKSSATLFQNIDQIFGKKISSNLLSFDIENEKLEFKIHGYFTKQNISLKQFTFILAINSRLVECETLKKSIKDLYKEFLMTDGHPFVIIWIEINPKNIDVNIHPNKNEVCFLHDDEIISKIIEFIREKLENKLDNDMIKNTSSTNMDISFIRNQTNDKKPIDNENSAGTSKISTLKLKLSDAAKQTNSPSQTIDNYQKSSQTLPVDEKCEDVPVKEIETLPRPASKPKSSNPNRICRIDSTIQRIQSYLQQEVSELGPRRRRRIELTSLDKLMKDLSSTIDLNLVEMLNESIYVGCLDENFLLIQHELDLIMLNMPKLNRELFYQIYLMGFGNFDYFRFKQPLSIRTLLSTYFEVNAPDMDPDVSTATIETMVKTIVCKKEMLDDYFSIRINKDDATIESLPVMIAKYEPNYIYLPEFIHGLATNIDWNHEKECFGTLGQELAKFYSYAPSISNTNDAEFRVWSDLVETQIYPRYKKLLSPTNQLSDGAIYVIANVTELYKVFERC</sequence>
<feature type="domain" description="DNA mismatch repair protein S5" evidence="7">
    <location>
        <begin position="223"/>
        <end position="342"/>
    </location>
</feature>
<evidence type="ECO:0000313" key="10">
    <source>
        <dbReference type="Proteomes" id="UP000790347"/>
    </source>
</evidence>
<comment type="similarity">
    <text evidence="2">Belongs to the DNA mismatch repair MutL/HexB family.</text>
</comment>
<dbReference type="GO" id="GO:0140664">
    <property type="term" value="F:ATP-dependent DNA damage sensor activity"/>
    <property type="evidence" value="ECO:0007669"/>
    <property type="project" value="InterPro"/>
</dbReference>
<dbReference type="InterPro" id="IPR014762">
    <property type="entry name" value="DNA_mismatch_repair_CS"/>
</dbReference>
<dbReference type="Pfam" id="PF01119">
    <property type="entry name" value="DNA_mis_repair"/>
    <property type="match status" value="1"/>
</dbReference>
<proteinExistence type="inferred from homology"/>
<reference evidence="9" key="1">
    <citation type="submission" date="2013-05" db="EMBL/GenBank/DDBJ databases">
        <authorList>
            <person name="Yim A.K.Y."/>
            <person name="Chan T.F."/>
            <person name="Ji K.M."/>
            <person name="Liu X.Y."/>
            <person name="Zhou J.W."/>
            <person name="Li R.Q."/>
            <person name="Yang K.Y."/>
            <person name="Li J."/>
            <person name="Li M."/>
            <person name="Law P.T.W."/>
            <person name="Wu Y.L."/>
            <person name="Cai Z.L."/>
            <person name="Qin H."/>
            <person name="Bao Y."/>
            <person name="Leung R.K.K."/>
            <person name="Ng P.K.S."/>
            <person name="Zou J."/>
            <person name="Zhong X.J."/>
            <person name="Ran P.X."/>
            <person name="Zhong N.S."/>
            <person name="Liu Z.G."/>
            <person name="Tsui S.K.W."/>
        </authorList>
    </citation>
    <scope>NUCLEOTIDE SEQUENCE</scope>
    <source>
        <strain evidence="9">Derf</strain>
        <tissue evidence="9">Whole organism</tissue>
    </source>
</reference>
<keyword evidence="5" id="KW-0539">Nucleus</keyword>
<dbReference type="InterPro" id="IPR013507">
    <property type="entry name" value="DNA_mismatch_S5_2-like"/>
</dbReference>
<comment type="caution">
    <text evidence="9">The sequence shown here is derived from an EMBL/GenBank/DDBJ whole genome shotgun (WGS) entry which is preliminary data.</text>
</comment>
<dbReference type="Proteomes" id="UP000828236">
    <property type="component" value="Unassembled WGS sequence"/>
</dbReference>
<dbReference type="Pfam" id="PF16413">
    <property type="entry name" value="Mlh1_C"/>
    <property type="match status" value="1"/>
</dbReference>
<reference evidence="8" key="2">
    <citation type="submission" date="2020-06" db="EMBL/GenBank/DDBJ databases">
        <authorList>
            <person name="Ji K."/>
            <person name="Li J."/>
        </authorList>
    </citation>
    <scope>NUCLEOTIDE SEQUENCE</scope>
    <source>
        <strain evidence="8">JKM2019</strain>
        <tissue evidence="8">Whole body</tissue>
    </source>
</reference>
<dbReference type="GO" id="GO:0032389">
    <property type="term" value="C:MutLalpha complex"/>
    <property type="evidence" value="ECO:0007669"/>
    <property type="project" value="TreeGrafter"/>
</dbReference>
<dbReference type="SUPFAM" id="SSF55874">
    <property type="entry name" value="ATPase domain of HSP90 chaperone/DNA topoisomerase II/histidine kinase"/>
    <property type="match status" value="1"/>
</dbReference>
<comment type="subcellular location">
    <subcellularLocation>
        <location evidence="1">Nucleus</location>
    </subcellularLocation>
</comment>
<protein>
    <submittedName>
        <fullName evidence="8 9">DNA mismatch repair protein</fullName>
    </submittedName>
</protein>
<evidence type="ECO:0000313" key="9">
    <source>
        <dbReference type="EMBL" id="KAH9501340.1"/>
    </source>
</evidence>
<dbReference type="InterPro" id="IPR020568">
    <property type="entry name" value="Ribosomal_Su5_D2-typ_SF"/>
</dbReference>
<evidence type="ECO:0000256" key="2">
    <source>
        <dbReference type="ARBA" id="ARBA00006082"/>
    </source>
</evidence>
<evidence type="ECO:0000256" key="3">
    <source>
        <dbReference type="ARBA" id="ARBA00022763"/>
    </source>
</evidence>
<dbReference type="InterPro" id="IPR038973">
    <property type="entry name" value="MutL/Mlh/Pms-like"/>
</dbReference>